<gene>
    <name evidence="8" type="ORF">SS37A_38460</name>
</gene>
<accession>A0ABN6VP21</accession>
<dbReference type="Proteomes" id="UP001317629">
    <property type="component" value="Plasmid pSS37A-Re-2"/>
</dbReference>
<dbReference type="InterPro" id="IPR051406">
    <property type="entry name" value="PLD_domain"/>
</dbReference>
<comment type="similarity">
    <text evidence="2">Belongs to the phospholipase D family.</text>
</comment>
<evidence type="ECO:0000256" key="3">
    <source>
        <dbReference type="ARBA" id="ARBA00012027"/>
    </source>
</evidence>
<evidence type="ECO:0000256" key="1">
    <source>
        <dbReference type="ARBA" id="ARBA00000798"/>
    </source>
</evidence>
<evidence type="ECO:0000256" key="4">
    <source>
        <dbReference type="ARBA" id="ARBA00022801"/>
    </source>
</evidence>
<evidence type="ECO:0000259" key="7">
    <source>
        <dbReference type="Pfam" id="PF13091"/>
    </source>
</evidence>
<protein>
    <recommendedName>
        <fullName evidence="3">phospholipase D</fullName>
        <ecNumber evidence="3">3.1.4.4</ecNumber>
    </recommendedName>
</protein>
<dbReference type="PANTHER" id="PTHR43856">
    <property type="entry name" value="CARDIOLIPIN HYDROLASE"/>
    <property type="match status" value="1"/>
</dbReference>
<keyword evidence="8" id="KW-0614">Plasmid</keyword>
<dbReference type="EMBL" id="AP027144">
    <property type="protein sequence ID" value="BDV36316.1"/>
    <property type="molecule type" value="Genomic_DNA"/>
</dbReference>
<keyword evidence="9" id="KW-1185">Reference proteome</keyword>
<dbReference type="InterPro" id="IPR025202">
    <property type="entry name" value="PLD-like_dom"/>
</dbReference>
<evidence type="ECO:0000313" key="9">
    <source>
        <dbReference type="Proteomes" id="UP001317629"/>
    </source>
</evidence>
<geneLocation type="plasmid" evidence="8 9">
    <name>pSS37A-Re-2</name>
</geneLocation>
<keyword evidence="6" id="KW-0443">Lipid metabolism</keyword>
<comment type="catalytic activity">
    <reaction evidence="1">
        <text>a 1,2-diacyl-sn-glycero-3-phosphocholine + H2O = a 1,2-diacyl-sn-glycero-3-phosphate + choline + H(+)</text>
        <dbReference type="Rhea" id="RHEA:14445"/>
        <dbReference type="ChEBI" id="CHEBI:15354"/>
        <dbReference type="ChEBI" id="CHEBI:15377"/>
        <dbReference type="ChEBI" id="CHEBI:15378"/>
        <dbReference type="ChEBI" id="CHEBI:57643"/>
        <dbReference type="ChEBI" id="CHEBI:58608"/>
        <dbReference type="EC" id="3.1.4.4"/>
    </reaction>
</comment>
<dbReference type="SUPFAM" id="SSF56024">
    <property type="entry name" value="Phospholipase D/nuclease"/>
    <property type="match status" value="1"/>
</dbReference>
<organism evidence="8 9">
    <name type="scientific">Methylocystis iwaonis</name>
    <dbReference type="NCBI Taxonomy" id="2885079"/>
    <lineage>
        <taxon>Bacteria</taxon>
        <taxon>Pseudomonadati</taxon>
        <taxon>Pseudomonadota</taxon>
        <taxon>Alphaproteobacteria</taxon>
        <taxon>Hyphomicrobiales</taxon>
        <taxon>Methylocystaceae</taxon>
        <taxon>Methylocystis</taxon>
    </lineage>
</organism>
<dbReference type="PANTHER" id="PTHR43856:SF1">
    <property type="entry name" value="MITOCHONDRIAL CARDIOLIPIN HYDROLASE"/>
    <property type="match status" value="1"/>
</dbReference>
<proteinExistence type="inferred from homology"/>
<name>A0ABN6VP21_9HYPH</name>
<dbReference type="CDD" id="cd09116">
    <property type="entry name" value="PLDc_Nuc_like"/>
    <property type="match status" value="1"/>
</dbReference>
<sequence>MLLFIGLTTFLPIELRAEAGRHVSIYYAPETNLEEIDVNILNQASPGSTINFAAFVLSDYRVINALREAADKGVKVRVYLDPRELQQLHLFDKHPLTRLSRTQNVSIRVKSTDGGLMHLKGYTIGDVILRTGSANDSVSGLARQDNDLVLVTEREAAQSFNQKFELMWARPSNQRFETFYESLAASGETGREAKDAGR</sequence>
<keyword evidence="5" id="KW-0442">Lipid degradation</keyword>
<reference evidence="8 9" key="1">
    <citation type="journal article" date="2023" name="Int. J. Syst. Evol. Microbiol.">
        <title>Methylocystis iwaonis sp. nov., a type II methane-oxidizing bacterium from surface soil of a rice paddy field in Japan, and emended description of the genus Methylocystis (ex Whittenbury et al. 1970) Bowman et al. 1993.</title>
        <authorList>
            <person name="Kaise H."/>
            <person name="Sawadogo J.B."/>
            <person name="Alam M.S."/>
            <person name="Ueno C."/>
            <person name="Dianou D."/>
            <person name="Shinjo R."/>
            <person name="Asakawa S."/>
        </authorList>
    </citation>
    <scope>NUCLEOTIDE SEQUENCE [LARGE SCALE GENOMIC DNA]</scope>
    <source>
        <strain evidence="8 9">SS37A-Re</strain>
    </source>
</reference>
<feature type="domain" description="Phospholipase D-like" evidence="7">
    <location>
        <begin position="40"/>
        <end position="168"/>
    </location>
</feature>
<dbReference type="EC" id="3.1.4.4" evidence="3"/>
<evidence type="ECO:0000256" key="5">
    <source>
        <dbReference type="ARBA" id="ARBA00022963"/>
    </source>
</evidence>
<evidence type="ECO:0000256" key="2">
    <source>
        <dbReference type="ARBA" id="ARBA00008664"/>
    </source>
</evidence>
<evidence type="ECO:0000313" key="8">
    <source>
        <dbReference type="EMBL" id="BDV36316.1"/>
    </source>
</evidence>
<dbReference type="Gene3D" id="3.30.870.10">
    <property type="entry name" value="Endonuclease Chain A"/>
    <property type="match status" value="1"/>
</dbReference>
<dbReference type="Pfam" id="PF13091">
    <property type="entry name" value="PLDc_2"/>
    <property type="match status" value="1"/>
</dbReference>
<keyword evidence="4" id="KW-0378">Hydrolase</keyword>
<evidence type="ECO:0000256" key="6">
    <source>
        <dbReference type="ARBA" id="ARBA00023098"/>
    </source>
</evidence>